<accession>A0ABW3VVF6</accession>
<sequence>MADSTWGMSKLLLAGLVTGLLVVSGCSSDTTGRPTTPTKADSAATGGGAVDPQVLDDVAAMVFPAPGPSVRRMMRVSNFIGDFISITCGSTERLSIDRTLERFEQDVFPDLELIRTKGFVEVNPRADRKGNVSPPPGFRKGCDARSKGNLFERVPSRNDAMNLREPWDDVVTTVEQDPSVVALKAPFAQCLRKGTKGTGIVVSNEDPAPTFLSQSDLASYLGKLTVRENKRLIPRLYVRCGRRYFARTQALLEARRPAMIERHRELLERFARELVAIGYVP</sequence>
<gene>
    <name evidence="2" type="ORF">ACFQ3F_04595</name>
</gene>
<reference evidence="3" key="1">
    <citation type="journal article" date="2019" name="Int. J. Syst. Evol. Microbiol.">
        <title>The Global Catalogue of Microorganisms (GCM) 10K type strain sequencing project: providing services to taxonomists for standard genome sequencing and annotation.</title>
        <authorList>
            <consortium name="The Broad Institute Genomics Platform"/>
            <consortium name="The Broad Institute Genome Sequencing Center for Infectious Disease"/>
            <person name="Wu L."/>
            <person name="Ma J."/>
        </authorList>
    </citation>
    <scope>NUCLEOTIDE SEQUENCE [LARGE SCALE GENOMIC DNA]</scope>
    <source>
        <strain evidence="3">CCUG 52478</strain>
    </source>
</reference>
<keyword evidence="3" id="KW-1185">Reference proteome</keyword>
<feature type="region of interest" description="Disordered" evidence="1">
    <location>
        <begin position="27"/>
        <end position="48"/>
    </location>
</feature>
<evidence type="ECO:0000313" key="2">
    <source>
        <dbReference type="EMBL" id="MFD1247056.1"/>
    </source>
</evidence>
<name>A0ABW3VVF6_9ACTN</name>
<proteinExistence type="predicted"/>
<feature type="compositionally biased region" description="Polar residues" evidence="1">
    <location>
        <begin position="29"/>
        <end position="39"/>
    </location>
</feature>
<dbReference type="EMBL" id="JBHTLX010000005">
    <property type="protein sequence ID" value="MFD1247056.1"/>
    <property type="molecule type" value="Genomic_DNA"/>
</dbReference>
<evidence type="ECO:0000256" key="1">
    <source>
        <dbReference type="SAM" id="MobiDB-lite"/>
    </source>
</evidence>
<organism evidence="2 3">
    <name type="scientific">Nocardioides ginsengisoli</name>
    <dbReference type="NCBI Taxonomy" id="363868"/>
    <lineage>
        <taxon>Bacteria</taxon>
        <taxon>Bacillati</taxon>
        <taxon>Actinomycetota</taxon>
        <taxon>Actinomycetes</taxon>
        <taxon>Propionibacteriales</taxon>
        <taxon>Nocardioidaceae</taxon>
        <taxon>Nocardioides</taxon>
    </lineage>
</organism>
<comment type="caution">
    <text evidence="2">The sequence shown here is derived from an EMBL/GenBank/DDBJ whole genome shotgun (WGS) entry which is preliminary data.</text>
</comment>
<evidence type="ECO:0000313" key="3">
    <source>
        <dbReference type="Proteomes" id="UP001597229"/>
    </source>
</evidence>
<protein>
    <submittedName>
        <fullName evidence="2">Uncharacterized protein</fullName>
    </submittedName>
</protein>
<dbReference type="RefSeq" id="WP_367917474.1">
    <property type="nucleotide sequence ID" value="NZ_BAABAC010000005.1"/>
</dbReference>
<dbReference type="Proteomes" id="UP001597229">
    <property type="component" value="Unassembled WGS sequence"/>
</dbReference>